<proteinExistence type="predicted"/>
<keyword evidence="2" id="KW-1185">Reference proteome</keyword>
<dbReference type="AlphaFoldDB" id="A0A9N7YQG3"/>
<organism evidence="1 2">
    <name type="scientific">Pleuronectes platessa</name>
    <name type="common">European plaice</name>
    <dbReference type="NCBI Taxonomy" id="8262"/>
    <lineage>
        <taxon>Eukaryota</taxon>
        <taxon>Metazoa</taxon>
        <taxon>Chordata</taxon>
        <taxon>Craniata</taxon>
        <taxon>Vertebrata</taxon>
        <taxon>Euteleostomi</taxon>
        <taxon>Actinopterygii</taxon>
        <taxon>Neopterygii</taxon>
        <taxon>Teleostei</taxon>
        <taxon>Neoteleostei</taxon>
        <taxon>Acanthomorphata</taxon>
        <taxon>Carangaria</taxon>
        <taxon>Pleuronectiformes</taxon>
        <taxon>Pleuronectoidei</taxon>
        <taxon>Pleuronectidae</taxon>
        <taxon>Pleuronectes</taxon>
    </lineage>
</organism>
<name>A0A9N7YQG3_PLEPL</name>
<protein>
    <submittedName>
        <fullName evidence="1">Uncharacterized protein</fullName>
    </submittedName>
</protein>
<reference evidence="1" key="1">
    <citation type="submission" date="2020-03" db="EMBL/GenBank/DDBJ databases">
        <authorList>
            <person name="Weist P."/>
        </authorList>
    </citation>
    <scope>NUCLEOTIDE SEQUENCE</scope>
</reference>
<dbReference type="EMBL" id="CADEAL010001489">
    <property type="protein sequence ID" value="CAB1432889.1"/>
    <property type="molecule type" value="Genomic_DNA"/>
</dbReference>
<comment type="caution">
    <text evidence="1">The sequence shown here is derived from an EMBL/GenBank/DDBJ whole genome shotgun (WGS) entry which is preliminary data.</text>
</comment>
<evidence type="ECO:0000313" key="1">
    <source>
        <dbReference type="EMBL" id="CAB1432889.1"/>
    </source>
</evidence>
<sequence>MILTWSFLPTYTEPSCHVSQSVARPLHHLIDSLFTRRLAASRRFNLLLMNGFMPTSSCLTSAPRRLSRYFYTHLMDVGYF</sequence>
<gene>
    <name evidence="1" type="ORF">PLEPLA_LOCUS20976</name>
</gene>
<dbReference type="Proteomes" id="UP001153269">
    <property type="component" value="Unassembled WGS sequence"/>
</dbReference>
<evidence type="ECO:0000313" key="2">
    <source>
        <dbReference type="Proteomes" id="UP001153269"/>
    </source>
</evidence>
<accession>A0A9N7YQG3</accession>